<evidence type="ECO:0000313" key="1">
    <source>
        <dbReference type="EMBL" id="ELA46075.1"/>
    </source>
</evidence>
<dbReference type="Proteomes" id="UP000011081">
    <property type="component" value="Unassembled WGS sequence"/>
</dbReference>
<protein>
    <submittedName>
        <fullName evidence="1">Uncharacterized protein</fullName>
    </submittedName>
</protein>
<evidence type="ECO:0000313" key="2">
    <source>
        <dbReference type="Proteomes" id="UP000011081"/>
    </source>
</evidence>
<dbReference type="VEuPathDB" id="MicrosporidiaDB:VCUG_02437"/>
<sequence>MSYNGIFSDQKVKAYHRLEMFQELCHIPCRDDENFVSFVDFSILSTNESTLAIYKTPASTPLGCVLRLLNHFHKYSAKKDLNRCPCEQMIFWIVLRSKVMKQTSRLSMETGGDN</sequence>
<dbReference type="AlphaFoldDB" id="L2GSL1"/>
<gene>
    <name evidence="1" type="ORF">VCUG_02437</name>
</gene>
<dbReference type="InParanoid" id="L2GSL1"/>
<reference evidence="2" key="1">
    <citation type="submission" date="2011-03" db="EMBL/GenBank/DDBJ databases">
        <title>The genome sequence of Vavraia culicis strain floridensis.</title>
        <authorList>
            <consortium name="The Broad Institute Genome Sequencing Platform"/>
            <person name="Cuomo C."/>
            <person name="Becnel J."/>
            <person name="Sanscrainte N."/>
            <person name="Young S.K."/>
            <person name="Zeng Q."/>
            <person name="Gargeya S."/>
            <person name="Fitzgerald M."/>
            <person name="Haas B."/>
            <person name="Abouelleil A."/>
            <person name="Alvarado L."/>
            <person name="Arachchi H.M."/>
            <person name="Berlin A."/>
            <person name="Chapman S.B."/>
            <person name="Gearin G."/>
            <person name="Goldberg J."/>
            <person name="Griggs A."/>
            <person name="Gujja S."/>
            <person name="Hansen M."/>
            <person name="Heiman D."/>
            <person name="Howarth C."/>
            <person name="Larimer J."/>
            <person name="Lui A."/>
            <person name="MacDonald P.J.P."/>
            <person name="McCowen C."/>
            <person name="Montmayeur A."/>
            <person name="Murphy C."/>
            <person name="Neiman D."/>
            <person name="Pearson M."/>
            <person name="Priest M."/>
            <person name="Roberts A."/>
            <person name="Saif S."/>
            <person name="Shea T."/>
            <person name="Sisk P."/>
            <person name="Stolte C."/>
            <person name="Sykes S."/>
            <person name="Wortman J."/>
            <person name="Nusbaum C."/>
            <person name="Birren B."/>
        </authorList>
    </citation>
    <scope>NUCLEOTIDE SEQUENCE [LARGE SCALE GENOMIC DNA]</scope>
    <source>
        <strain evidence="2">floridensis</strain>
    </source>
</reference>
<organism evidence="1 2">
    <name type="scientific">Vavraia culicis (isolate floridensis)</name>
    <name type="common">Microsporidian parasite</name>
    <dbReference type="NCBI Taxonomy" id="948595"/>
    <lineage>
        <taxon>Eukaryota</taxon>
        <taxon>Fungi</taxon>
        <taxon>Fungi incertae sedis</taxon>
        <taxon>Microsporidia</taxon>
        <taxon>Pleistophoridae</taxon>
        <taxon>Vavraia</taxon>
    </lineage>
</organism>
<dbReference type="GeneID" id="19880299"/>
<proteinExistence type="predicted"/>
<dbReference type="RefSeq" id="XP_008075445.1">
    <property type="nucleotide sequence ID" value="XM_008077254.1"/>
</dbReference>
<dbReference type="EMBL" id="GL877466">
    <property type="protein sequence ID" value="ELA46075.1"/>
    <property type="molecule type" value="Genomic_DNA"/>
</dbReference>
<keyword evidence="2" id="KW-1185">Reference proteome</keyword>
<dbReference type="HOGENOM" id="CLU_2122925_0_0_1"/>
<name>L2GSL1_VAVCU</name>
<accession>L2GSL1</accession>